<dbReference type="PANTHER" id="PTHR16222:SF24">
    <property type="entry name" value="ADP-RIBOSYLHYDROLASE ARH3"/>
    <property type="match status" value="1"/>
</dbReference>
<reference evidence="5 6" key="1">
    <citation type="submission" date="2018-11" db="EMBL/GenBank/DDBJ databases">
        <title>Genomes From Bacteria Associated with the Canine Oral Cavity: a Test Case for Automated Genome-Based Taxonomic Assignment.</title>
        <authorList>
            <person name="Coil D.A."/>
            <person name="Jospin G."/>
            <person name="Darling A.E."/>
            <person name="Wallis C."/>
            <person name="Davis I.J."/>
            <person name="Harris S."/>
            <person name="Eisen J.A."/>
            <person name="Holcombe L.J."/>
            <person name="O'Flynn C."/>
        </authorList>
    </citation>
    <scope>NUCLEOTIDE SEQUENCE [LARGE SCALE GENOMIC DNA]</scope>
    <source>
        <strain evidence="5 6">OH770</strain>
    </source>
</reference>
<comment type="cofactor">
    <cofactor evidence="3">
        <name>Mg(2+)</name>
        <dbReference type="ChEBI" id="CHEBI:18420"/>
    </cofactor>
    <text evidence="3">Binds 2 magnesium ions per subunit.</text>
</comment>
<dbReference type="InterPro" id="IPR005502">
    <property type="entry name" value="Ribosyl_crysJ1"/>
</dbReference>
<dbReference type="SUPFAM" id="SSF53613">
    <property type="entry name" value="Ribokinase-like"/>
    <property type="match status" value="1"/>
</dbReference>
<dbReference type="Pfam" id="PF00294">
    <property type="entry name" value="PfkB"/>
    <property type="match status" value="1"/>
</dbReference>
<dbReference type="EMBL" id="RQZF01000010">
    <property type="protein sequence ID" value="RRC94763.1"/>
    <property type="molecule type" value="Genomic_DNA"/>
</dbReference>
<comment type="caution">
    <text evidence="5">The sequence shown here is derived from an EMBL/GenBank/DDBJ whole genome shotgun (WGS) entry which is preliminary data.</text>
</comment>
<dbReference type="InterPro" id="IPR029056">
    <property type="entry name" value="Ribokinase-like"/>
</dbReference>
<dbReference type="InterPro" id="IPR011611">
    <property type="entry name" value="PfkB_dom"/>
</dbReference>
<dbReference type="InterPro" id="IPR036705">
    <property type="entry name" value="Ribosyl_crysJ1_sf"/>
</dbReference>
<feature type="binding site" evidence="3">
    <location>
        <position position="62"/>
    </location>
    <ligand>
        <name>Mg(2+)</name>
        <dbReference type="ChEBI" id="CHEBI:18420"/>
        <label>1</label>
    </ligand>
</feature>
<feature type="binding site" evidence="3">
    <location>
        <position position="64"/>
    </location>
    <ligand>
        <name>Mg(2+)</name>
        <dbReference type="ChEBI" id="CHEBI:18420"/>
        <label>1</label>
    </ligand>
</feature>
<evidence type="ECO:0000313" key="6">
    <source>
        <dbReference type="Proteomes" id="UP000280444"/>
    </source>
</evidence>
<evidence type="ECO:0000256" key="3">
    <source>
        <dbReference type="PIRSR" id="PIRSR605502-1"/>
    </source>
</evidence>
<feature type="domain" description="Carbohydrate kinase PfkB" evidence="4">
    <location>
        <begin position="398"/>
        <end position="720"/>
    </location>
</feature>
<dbReference type="RefSeq" id="WP_124871638.1">
    <property type="nucleotide sequence ID" value="NZ_RQZF01000010.1"/>
</dbReference>
<dbReference type="Proteomes" id="UP000280444">
    <property type="component" value="Unassembled WGS sequence"/>
</dbReference>
<feature type="binding site" evidence="3">
    <location>
        <position position="294"/>
    </location>
    <ligand>
        <name>Mg(2+)</name>
        <dbReference type="ChEBI" id="CHEBI:18420"/>
        <label>1</label>
    </ligand>
</feature>
<accession>A0A3P1SBV8</accession>
<evidence type="ECO:0000313" key="5">
    <source>
        <dbReference type="EMBL" id="RRC94763.1"/>
    </source>
</evidence>
<organism evidence="5 6">
    <name type="scientific">Schaalia canis</name>
    <dbReference type="NCBI Taxonomy" id="100469"/>
    <lineage>
        <taxon>Bacteria</taxon>
        <taxon>Bacillati</taxon>
        <taxon>Actinomycetota</taxon>
        <taxon>Actinomycetes</taxon>
        <taxon>Actinomycetales</taxon>
        <taxon>Actinomycetaceae</taxon>
        <taxon>Schaalia</taxon>
    </lineage>
</organism>
<protein>
    <submittedName>
        <fullName evidence="5">ADP-ribosylglycohydrolase</fullName>
    </submittedName>
</protein>
<sequence>MTVLKDRALGCLYGLALGDALGMPTQSLSPDLIVHTYGPVVGLLAGADIQPYAPGLPAGTVTDDTEQALIVADLLIGGGGHIAPEALAHSLLAWEQQMCERGSHDLLGPSTKAALEQVRAGADPRTTGTSGTTNGAAMRVAPVGIAWDTGDTDALLDAVYESCLVTHNTRQGFEGAAVVALAVSALLDGQTLPDALYWAVDEVEAAQSINPRGEWAEGASVLTRARWALSLVMAARSSSMQEVQAIMSALRDLIGTSVATAEAVPCALALASFYADRPLDGLLAAANLGGDTDTIGAIAGALLGAANGYVLLPPDLLDEVTAVNDLDIEGIVDALLAVREAQGLPSALRAGEDGWKAPELHDDGDDVITDDEDTGDHDKVVGSSVDVVDGVLGRVHYTGQVIVDLTMTVDHLPEKGGDIFASSHQMCVGGGFNVIYAARQMGAKVIHHGALGEGPMADAARAALNAEGVTHHGPTIPGVDTGYCVALTEPDAERSFVSTVGAEAEVPEGAWDALSFHEGDVLHLCGYSLYHPRTRAEVERLVRRLQTAATMPRAVLFDVGPMIGEAPADTLALIGGIRPLWSINEREAYILARRLLVEGWRTDGDEAALTELAALLGEDKAPAAGGAQVNLSVMAEALSRALGAPVLVRAGQQGAWWAHEGEVVAIPTPSVTPVDSNGAGDAHAGALCAALAAGESWQRALLVANCAGALSTQFHGPATCPSRAEVESCAAELMRD</sequence>
<dbReference type="InterPro" id="IPR050792">
    <property type="entry name" value="ADP-ribosylglycohydrolase"/>
</dbReference>
<evidence type="ECO:0000256" key="2">
    <source>
        <dbReference type="ARBA" id="ARBA00022801"/>
    </source>
</evidence>
<gene>
    <name evidence="5" type="ORF">EII11_08710</name>
</gene>
<keyword evidence="3" id="KW-0460">Magnesium</keyword>
<feature type="binding site" evidence="3">
    <location>
        <position position="291"/>
    </location>
    <ligand>
        <name>Mg(2+)</name>
        <dbReference type="ChEBI" id="CHEBI:18420"/>
        <label>1</label>
    </ligand>
</feature>
<dbReference type="Pfam" id="PF03747">
    <property type="entry name" value="ADP_ribosyl_GH"/>
    <property type="match status" value="1"/>
</dbReference>
<proteinExistence type="inferred from homology"/>
<evidence type="ECO:0000259" key="4">
    <source>
        <dbReference type="Pfam" id="PF00294"/>
    </source>
</evidence>
<keyword evidence="6" id="KW-1185">Reference proteome</keyword>
<dbReference type="GO" id="GO:0016787">
    <property type="term" value="F:hydrolase activity"/>
    <property type="evidence" value="ECO:0007669"/>
    <property type="project" value="UniProtKB-KW"/>
</dbReference>
<keyword evidence="3" id="KW-0479">Metal-binding</keyword>
<dbReference type="OrthoDB" id="8578462at2"/>
<dbReference type="Gene3D" id="3.40.1190.20">
    <property type="match status" value="1"/>
</dbReference>
<dbReference type="GO" id="GO:0046872">
    <property type="term" value="F:metal ion binding"/>
    <property type="evidence" value="ECO:0007669"/>
    <property type="project" value="UniProtKB-KW"/>
</dbReference>
<dbReference type="AlphaFoldDB" id="A0A3P1SBV8"/>
<dbReference type="PANTHER" id="PTHR16222">
    <property type="entry name" value="ADP-RIBOSYLGLYCOHYDROLASE"/>
    <property type="match status" value="1"/>
</dbReference>
<feature type="binding site" evidence="3">
    <location>
        <position position="293"/>
    </location>
    <ligand>
        <name>Mg(2+)</name>
        <dbReference type="ChEBI" id="CHEBI:18420"/>
        <label>1</label>
    </ligand>
</feature>
<name>A0A3P1SBV8_9ACTO</name>
<dbReference type="SUPFAM" id="SSF101478">
    <property type="entry name" value="ADP-ribosylglycohydrolase"/>
    <property type="match status" value="1"/>
</dbReference>
<evidence type="ECO:0000256" key="1">
    <source>
        <dbReference type="ARBA" id="ARBA00010702"/>
    </source>
</evidence>
<feature type="binding site" evidence="3">
    <location>
        <position position="63"/>
    </location>
    <ligand>
        <name>Mg(2+)</name>
        <dbReference type="ChEBI" id="CHEBI:18420"/>
        <label>1</label>
    </ligand>
</feature>
<keyword evidence="2 5" id="KW-0378">Hydrolase</keyword>
<dbReference type="Gene3D" id="1.10.4080.10">
    <property type="entry name" value="ADP-ribosylation/Crystallin J1"/>
    <property type="match status" value="1"/>
</dbReference>
<comment type="similarity">
    <text evidence="1">Belongs to the ADP-ribosylglycohydrolase family.</text>
</comment>